<proteinExistence type="predicted"/>
<accession>X1FJD7</accession>
<comment type="caution">
    <text evidence="1">The sequence shown here is derived from an EMBL/GenBank/DDBJ whole genome shotgun (WGS) entry which is preliminary data.</text>
</comment>
<dbReference type="EMBL" id="BART01040469">
    <property type="protein sequence ID" value="GAH29474.1"/>
    <property type="molecule type" value="Genomic_DNA"/>
</dbReference>
<name>X1FJD7_9ZZZZ</name>
<dbReference type="AlphaFoldDB" id="X1FJD7"/>
<feature type="non-terminal residue" evidence="1">
    <location>
        <position position="76"/>
    </location>
</feature>
<sequence>MKDKKVQCFQCANCEKTAGVDNLKGLVVPVITAEAIGMRVQMKHRYLCGPCYDDFFYSLNEDWDAQKRGGEAAPPL</sequence>
<organism evidence="1">
    <name type="scientific">marine sediment metagenome</name>
    <dbReference type="NCBI Taxonomy" id="412755"/>
    <lineage>
        <taxon>unclassified sequences</taxon>
        <taxon>metagenomes</taxon>
        <taxon>ecological metagenomes</taxon>
    </lineage>
</organism>
<reference evidence="1" key="1">
    <citation type="journal article" date="2014" name="Front. Microbiol.">
        <title>High frequency of phylogenetically diverse reductive dehalogenase-homologous genes in deep subseafloor sedimentary metagenomes.</title>
        <authorList>
            <person name="Kawai M."/>
            <person name="Futagami T."/>
            <person name="Toyoda A."/>
            <person name="Takaki Y."/>
            <person name="Nishi S."/>
            <person name="Hori S."/>
            <person name="Arai W."/>
            <person name="Tsubouchi T."/>
            <person name="Morono Y."/>
            <person name="Uchiyama I."/>
            <person name="Ito T."/>
            <person name="Fujiyama A."/>
            <person name="Inagaki F."/>
            <person name="Takami H."/>
        </authorList>
    </citation>
    <scope>NUCLEOTIDE SEQUENCE</scope>
    <source>
        <strain evidence="1">Expedition CK06-06</strain>
    </source>
</reference>
<evidence type="ECO:0000313" key="1">
    <source>
        <dbReference type="EMBL" id="GAH29474.1"/>
    </source>
</evidence>
<gene>
    <name evidence="1" type="ORF">S01H4_65847</name>
</gene>
<protein>
    <submittedName>
        <fullName evidence="1">Uncharacterized protein</fullName>
    </submittedName>
</protein>